<gene>
    <name evidence="1" type="ORF">LTR91_012078</name>
</gene>
<accession>A0AAN6KGE3</accession>
<comment type="caution">
    <text evidence="1">The sequence shown here is derived from an EMBL/GenBank/DDBJ whole genome shotgun (WGS) entry which is preliminary data.</text>
</comment>
<reference evidence="1" key="1">
    <citation type="submission" date="2023-06" db="EMBL/GenBank/DDBJ databases">
        <title>Black Yeasts Isolated from many extreme environments.</title>
        <authorList>
            <person name="Coleine C."/>
            <person name="Stajich J.E."/>
            <person name="Selbmann L."/>
        </authorList>
    </citation>
    <scope>NUCLEOTIDE SEQUENCE</scope>
    <source>
        <strain evidence="1">CCFEE 5200</strain>
    </source>
</reference>
<evidence type="ECO:0000313" key="2">
    <source>
        <dbReference type="Proteomes" id="UP001175353"/>
    </source>
</evidence>
<dbReference type="Gene3D" id="3.90.180.10">
    <property type="entry name" value="Medium-chain alcohol dehydrogenases, catalytic domain"/>
    <property type="match status" value="1"/>
</dbReference>
<dbReference type="Gene3D" id="3.40.50.720">
    <property type="entry name" value="NAD(P)-binding Rossmann-like Domain"/>
    <property type="match status" value="1"/>
</dbReference>
<protein>
    <submittedName>
        <fullName evidence="1">Uncharacterized protein</fullName>
    </submittedName>
</protein>
<dbReference type="EMBL" id="JAUJLE010000114">
    <property type="protein sequence ID" value="KAK0980951.1"/>
    <property type="molecule type" value="Genomic_DNA"/>
</dbReference>
<dbReference type="AlphaFoldDB" id="A0AAN6KGE3"/>
<keyword evidence="2" id="KW-1185">Reference proteome</keyword>
<proteinExistence type="predicted"/>
<sequence>MGRLFLVLGALGMIDCLPLLFAIPVQYALAQGSGESSVEGSQQKPERFTSSSVQFENLQEGSDAVSRVQDLTAGGIHTVIVVAASSAALAKAATVFRIGSTGCFIGIPPRGEHGETFVPEIVPNGIKNKAKLVKSPGKCCAALELVRIGVVKPEVYVRPHKDTPKV</sequence>
<name>A0AAN6KGE3_9PEZI</name>
<organism evidence="1 2">
    <name type="scientific">Friedmanniomyces endolithicus</name>
    <dbReference type="NCBI Taxonomy" id="329885"/>
    <lineage>
        <taxon>Eukaryota</taxon>
        <taxon>Fungi</taxon>
        <taxon>Dikarya</taxon>
        <taxon>Ascomycota</taxon>
        <taxon>Pezizomycotina</taxon>
        <taxon>Dothideomycetes</taxon>
        <taxon>Dothideomycetidae</taxon>
        <taxon>Mycosphaerellales</taxon>
        <taxon>Teratosphaeriaceae</taxon>
        <taxon>Friedmanniomyces</taxon>
    </lineage>
</organism>
<evidence type="ECO:0000313" key="1">
    <source>
        <dbReference type="EMBL" id="KAK0980951.1"/>
    </source>
</evidence>
<dbReference type="Proteomes" id="UP001175353">
    <property type="component" value="Unassembled WGS sequence"/>
</dbReference>